<proteinExistence type="predicted"/>
<name>A0A2S0VMJ1_9ALTE</name>
<organism evidence="2 3">
    <name type="scientific">Saccharobesus litoralis</name>
    <dbReference type="NCBI Taxonomy" id="2172099"/>
    <lineage>
        <taxon>Bacteria</taxon>
        <taxon>Pseudomonadati</taxon>
        <taxon>Pseudomonadota</taxon>
        <taxon>Gammaproteobacteria</taxon>
        <taxon>Alteromonadales</taxon>
        <taxon>Alteromonadaceae</taxon>
        <taxon>Saccharobesus</taxon>
    </lineage>
</organism>
<dbReference type="PROSITE" id="PS51257">
    <property type="entry name" value="PROKAR_LIPOPROTEIN"/>
    <property type="match status" value="1"/>
</dbReference>
<evidence type="ECO:0008006" key="4">
    <source>
        <dbReference type="Google" id="ProtNLM"/>
    </source>
</evidence>
<keyword evidence="3" id="KW-1185">Reference proteome</keyword>
<dbReference type="EMBL" id="CP026604">
    <property type="protein sequence ID" value="AWB65416.1"/>
    <property type="molecule type" value="Genomic_DNA"/>
</dbReference>
<evidence type="ECO:0000313" key="2">
    <source>
        <dbReference type="EMBL" id="AWB65416.1"/>
    </source>
</evidence>
<accession>A0A2S0VMJ1</accession>
<gene>
    <name evidence="2" type="ORF">C2869_02730</name>
</gene>
<evidence type="ECO:0000313" key="3">
    <source>
        <dbReference type="Proteomes" id="UP000244441"/>
    </source>
</evidence>
<feature type="compositionally biased region" description="Basic and acidic residues" evidence="1">
    <location>
        <begin position="78"/>
        <end position="96"/>
    </location>
</feature>
<evidence type="ECO:0000256" key="1">
    <source>
        <dbReference type="SAM" id="MobiDB-lite"/>
    </source>
</evidence>
<dbReference type="Proteomes" id="UP000244441">
    <property type="component" value="Chromosome"/>
</dbReference>
<feature type="region of interest" description="Disordered" evidence="1">
    <location>
        <begin position="78"/>
        <end position="110"/>
    </location>
</feature>
<dbReference type="AlphaFoldDB" id="A0A2S0VMJ1"/>
<protein>
    <recommendedName>
        <fullName evidence="4">Lipoprotein</fullName>
    </recommendedName>
</protein>
<sequence length="176" mass="20512">MKSSMLNFFPYQPRVSNIIAPCLILITLLVVGCSSQPNPNDYRQQFLTKITDDGSKWFLYKVKPVKNLNSQINKQIARDIKGDQRQSRNRKGDRQGGEQPMNGRQQRQRYQVSSGRFDQMLELYLNSAAYCREGFIKLDKVETANSFYFWGECQETATARDEAKWPNNGHFDKERE</sequence>
<dbReference type="KEGG" id="cate:C2869_02730"/>
<reference evidence="2 3" key="1">
    <citation type="submission" date="2018-01" db="EMBL/GenBank/DDBJ databases">
        <title>Genome sequence of a Cantenovulum-like bacteria.</title>
        <authorList>
            <person name="Tan W.R."/>
            <person name="Lau N.-S."/>
            <person name="Go F."/>
            <person name="Amirul A.-A.A."/>
        </authorList>
    </citation>
    <scope>NUCLEOTIDE SEQUENCE [LARGE SCALE GENOMIC DNA]</scope>
    <source>
        <strain evidence="2 3">CCB-QB4</strain>
    </source>
</reference>